<dbReference type="SUPFAM" id="SSF46785">
    <property type="entry name" value="Winged helix' DNA-binding domain"/>
    <property type="match status" value="1"/>
</dbReference>
<dbReference type="PROSITE" id="PS50949">
    <property type="entry name" value="HTH_GNTR"/>
    <property type="match status" value="1"/>
</dbReference>
<dbReference type="PANTHER" id="PTHR43537">
    <property type="entry name" value="TRANSCRIPTIONAL REGULATOR, GNTR FAMILY"/>
    <property type="match status" value="1"/>
</dbReference>
<evidence type="ECO:0000313" key="5">
    <source>
        <dbReference type="EMBL" id="PZA04075.1"/>
    </source>
</evidence>
<evidence type="ECO:0000256" key="3">
    <source>
        <dbReference type="ARBA" id="ARBA00023163"/>
    </source>
</evidence>
<dbReference type="InterPro" id="IPR008920">
    <property type="entry name" value="TF_FadR/GntR_C"/>
</dbReference>
<evidence type="ECO:0000256" key="2">
    <source>
        <dbReference type="ARBA" id="ARBA00023125"/>
    </source>
</evidence>
<dbReference type="SMART" id="SM00345">
    <property type="entry name" value="HTH_GNTR"/>
    <property type="match status" value="1"/>
</dbReference>
<name>A0A323TU67_FUSNU</name>
<proteinExistence type="predicted"/>
<dbReference type="AlphaFoldDB" id="A0A323TU67"/>
<reference evidence="5" key="1">
    <citation type="submission" date="2018-06" db="EMBL/GenBank/DDBJ databases">
        <title>Sequence of the Fusobacterium nucleatum str. 12230 genome.</title>
        <authorList>
            <person name="Navarre W."/>
        </authorList>
    </citation>
    <scope>NUCLEOTIDE SEQUENCE [LARGE SCALE GENOMIC DNA]</scope>
    <source>
        <strain evidence="5">12230</strain>
    </source>
</reference>
<accession>A0A323TU67</accession>
<dbReference type="InterPro" id="IPR036390">
    <property type="entry name" value="WH_DNA-bd_sf"/>
</dbReference>
<dbReference type="InterPro" id="IPR011711">
    <property type="entry name" value="GntR_C"/>
</dbReference>
<dbReference type="GO" id="GO:0003700">
    <property type="term" value="F:DNA-binding transcription factor activity"/>
    <property type="evidence" value="ECO:0007669"/>
    <property type="project" value="InterPro"/>
</dbReference>
<dbReference type="SUPFAM" id="SSF48008">
    <property type="entry name" value="GntR ligand-binding domain-like"/>
    <property type="match status" value="1"/>
</dbReference>
<protein>
    <submittedName>
        <fullName evidence="5">GntR family transcriptional regulator</fullName>
    </submittedName>
</protein>
<dbReference type="InterPro" id="IPR036388">
    <property type="entry name" value="WH-like_DNA-bd_sf"/>
</dbReference>
<comment type="caution">
    <text evidence="5">The sequence shown here is derived from an EMBL/GenBank/DDBJ whole genome shotgun (WGS) entry which is preliminary data.</text>
</comment>
<dbReference type="Gene3D" id="1.10.10.10">
    <property type="entry name" value="Winged helix-like DNA-binding domain superfamily/Winged helix DNA-binding domain"/>
    <property type="match status" value="1"/>
</dbReference>
<gene>
    <name evidence="5" type="ORF">DNF10_08430</name>
</gene>
<dbReference type="InterPro" id="IPR000524">
    <property type="entry name" value="Tscrpt_reg_HTH_GntR"/>
</dbReference>
<evidence type="ECO:0000259" key="4">
    <source>
        <dbReference type="PROSITE" id="PS50949"/>
    </source>
</evidence>
<dbReference type="GO" id="GO:0003677">
    <property type="term" value="F:DNA binding"/>
    <property type="evidence" value="ECO:0007669"/>
    <property type="project" value="UniProtKB-KW"/>
</dbReference>
<dbReference type="EMBL" id="QKOC01000011">
    <property type="protein sequence ID" value="PZA04075.1"/>
    <property type="molecule type" value="Genomic_DNA"/>
</dbReference>
<organism evidence="5">
    <name type="scientific">Fusobacterium nucleatum</name>
    <dbReference type="NCBI Taxonomy" id="851"/>
    <lineage>
        <taxon>Bacteria</taxon>
        <taxon>Fusobacteriati</taxon>
        <taxon>Fusobacteriota</taxon>
        <taxon>Fusobacteriia</taxon>
        <taxon>Fusobacteriales</taxon>
        <taxon>Fusobacteriaceae</taxon>
        <taxon>Fusobacterium</taxon>
    </lineage>
</organism>
<dbReference type="Pfam" id="PF07729">
    <property type="entry name" value="FCD"/>
    <property type="match status" value="1"/>
</dbReference>
<dbReference type="PANTHER" id="PTHR43537:SF24">
    <property type="entry name" value="GLUCONATE OPERON TRANSCRIPTIONAL REPRESSOR"/>
    <property type="match status" value="1"/>
</dbReference>
<keyword evidence="3" id="KW-0804">Transcription</keyword>
<evidence type="ECO:0000256" key="1">
    <source>
        <dbReference type="ARBA" id="ARBA00023015"/>
    </source>
</evidence>
<dbReference type="CDD" id="cd07377">
    <property type="entry name" value="WHTH_GntR"/>
    <property type="match status" value="1"/>
</dbReference>
<dbReference type="PRINTS" id="PR00035">
    <property type="entry name" value="HTHGNTR"/>
</dbReference>
<dbReference type="Pfam" id="PF00392">
    <property type="entry name" value="GntR"/>
    <property type="match status" value="1"/>
</dbReference>
<keyword evidence="1" id="KW-0805">Transcription regulation</keyword>
<dbReference type="SMART" id="SM00895">
    <property type="entry name" value="FCD"/>
    <property type="match status" value="1"/>
</dbReference>
<feature type="domain" description="HTH gntR-type" evidence="4">
    <location>
        <begin position="19"/>
        <end position="86"/>
    </location>
</feature>
<dbReference type="Gene3D" id="1.20.120.530">
    <property type="entry name" value="GntR ligand-binding domain-like"/>
    <property type="match status" value="1"/>
</dbReference>
<keyword evidence="2" id="KW-0238">DNA-binding</keyword>
<sequence>MKRKKEVFCLFEKIEIKRKTLASIAYDSIKAGIVSGEINNNLLLSENTLAKILNMSRTPIREAIKRLEAENYLKSVDGVGLIVQELSLKDLAEIYEVRIALEKVALESAILKIDSKNLFDLESELENVITSYSMNNQIDDEYLYDLDSKFHNILCSASENSCVKEILKTLEIKIHRYQYKAYKVSNTGKEATMQHLDILKEVKNKNLEKVKNLLETHIKWSFEILKDAMLKENIK</sequence>